<dbReference type="GO" id="GO:0005737">
    <property type="term" value="C:cytoplasm"/>
    <property type="evidence" value="ECO:0007669"/>
    <property type="project" value="UniProtKB-SubCell"/>
</dbReference>
<organism evidence="7 8">
    <name type="scientific">Caldiarchaeum subterraneum</name>
    <dbReference type="NCBI Taxonomy" id="311458"/>
    <lineage>
        <taxon>Archaea</taxon>
        <taxon>Nitrososphaerota</taxon>
        <taxon>Candidatus Caldarchaeales</taxon>
        <taxon>Candidatus Caldarchaeaceae</taxon>
        <taxon>Candidatus Caldarchaeum</taxon>
    </lineage>
</organism>
<sequence>MASKELATTVLVGKKPIMNYVLACLTTLQTGASEVVVKARGRAISRAVDVVQILQNRFYKDLKVKDIRIGTEQVQSQTGQTLNISTIEITVSRG</sequence>
<protein>
    <recommendedName>
        <fullName evidence="5">DNA/RNA-binding protein Alba</fullName>
    </recommendedName>
</protein>
<evidence type="ECO:0000313" key="7">
    <source>
        <dbReference type="EMBL" id="HIQ29225.1"/>
    </source>
</evidence>
<feature type="domain" description="DNA/RNA-binding protein Alba-like" evidence="6">
    <location>
        <begin position="9"/>
        <end position="70"/>
    </location>
</feature>
<dbReference type="Proteomes" id="UP000608579">
    <property type="component" value="Unassembled WGS sequence"/>
</dbReference>
<comment type="similarity">
    <text evidence="1 5">Belongs to the histone-like Alba family.</text>
</comment>
<evidence type="ECO:0000259" key="6">
    <source>
        <dbReference type="Pfam" id="PF01918"/>
    </source>
</evidence>
<evidence type="ECO:0000256" key="4">
    <source>
        <dbReference type="ARBA" id="ARBA00023125"/>
    </source>
</evidence>
<dbReference type="AlphaFoldDB" id="A0A833EBV7"/>
<dbReference type="InterPro" id="IPR036882">
    <property type="entry name" value="Alba-like_dom_sf"/>
</dbReference>
<comment type="function">
    <text evidence="5">Binds double-stranded DNA tightly but without sequence specificity. Involved in DNA compaction.</text>
</comment>
<comment type="PTM">
    <text evidence="5">Acetylated. Acetylation at Lys-14 decreases DNA-binding affinity.</text>
</comment>
<dbReference type="GO" id="GO:0003690">
    <property type="term" value="F:double-stranded DNA binding"/>
    <property type="evidence" value="ECO:0007669"/>
    <property type="project" value="UniProtKB-UniRule"/>
</dbReference>
<accession>A0A833EBV7</accession>
<evidence type="ECO:0000313" key="8">
    <source>
        <dbReference type="Proteomes" id="UP000608579"/>
    </source>
</evidence>
<dbReference type="Pfam" id="PF01918">
    <property type="entry name" value="Alba"/>
    <property type="match status" value="1"/>
</dbReference>
<keyword evidence="3 5" id="KW-0963">Cytoplasm</keyword>
<keyword evidence="5" id="KW-0007">Acetylation</keyword>
<dbReference type="HAMAP" id="MF_01122">
    <property type="entry name" value="AlbA"/>
    <property type="match status" value="1"/>
</dbReference>
<dbReference type="InterPro" id="IPR013795">
    <property type="entry name" value="DNA/RNA-bd_Alba"/>
</dbReference>
<keyword evidence="5" id="KW-0226">DNA condensation</keyword>
<name>A0A833EBV7_CALS0</name>
<dbReference type="GO" id="GO:0005694">
    <property type="term" value="C:chromosome"/>
    <property type="evidence" value="ECO:0007669"/>
    <property type="project" value="UniProtKB-SubCell"/>
</dbReference>
<dbReference type="PIRSF" id="PIRSF028732">
    <property type="entry name" value="Alba"/>
    <property type="match status" value="1"/>
</dbReference>
<reference evidence="7" key="1">
    <citation type="journal article" date="2020" name="ISME J.">
        <title>Gammaproteobacteria mediating utilization of methyl-, sulfur- and petroleum organic compounds in deep ocean hydrothermal plumes.</title>
        <authorList>
            <person name="Zhou Z."/>
            <person name="Liu Y."/>
            <person name="Pan J."/>
            <person name="Cron B.R."/>
            <person name="Toner B.M."/>
            <person name="Anantharaman K."/>
            <person name="Breier J.A."/>
            <person name="Dick G.J."/>
            <person name="Li M."/>
        </authorList>
    </citation>
    <scope>NUCLEOTIDE SEQUENCE</scope>
    <source>
        <strain evidence="7">SZUA-1515</strain>
    </source>
</reference>
<evidence type="ECO:0000256" key="2">
    <source>
        <dbReference type="ARBA" id="ARBA00022454"/>
    </source>
</evidence>
<dbReference type="NCBIfam" id="TIGR00285">
    <property type="entry name" value="DNA-binding protein Alba"/>
    <property type="match status" value="1"/>
</dbReference>
<gene>
    <name evidence="5 7" type="primary">albA</name>
    <name evidence="7" type="ORF">EYH45_01525</name>
</gene>
<dbReference type="EMBL" id="DQVM01000029">
    <property type="protein sequence ID" value="HIQ29225.1"/>
    <property type="molecule type" value="Genomic_DNA"/>
</dbReference>
<evidence type="ECO:0000256" key="1">
    <source>
        <dbReference type="ARBA" id="ARBA00008018"/>
    </source>
</evidence>
<proteinExistence type="inferred from homology"/>
<comment type="caution">
    <text evidence="7">The sequence shown here is derived from an EMBL/GenBank/DDBJ whole genome shotgun (WGS) entry which is preliminary data.</text>
</comment>
<dbReference type="Gene3D" id="3.30.110.20">
    <property type="entry name" value="Alba-like domain"/>
    <property type="match status" value="1"/>
</dbReference>
<dbReference type="InterPro" id="IPR002775">
    <property type="entry name" value="DNA/RNA-bd_Alba-like"/>
</dbReference>
<dbReference type="GO" id="GO:0003723">
    <property type="term" value="F:RNA binding"/>
    <property type="evidence" value="ECO:0007669"/>
    <property type="project" value="InterPro"/>
</dbReference>
<feature type="modified residue" description="N6-acetyllysine" evidence="5">
    <location>
        <position position="14"/>
    </location>
</feature>
<comment type="subcellular location">
    <subcellularLocation>
        <location evidence="5">Cytoplasm</location>
    </subcellularLocation>
    <subcellularLocation>
        <location evidence="5">Chromosome</location>
    </subcellularLocation>
</comment>
<dbReference type="GO" id="GO:0030261">
    <property type="term" value="P:chromosome condensation"/>
    <property type="evidence" value="ECO:0007669"/>
    <property type="project" value="UniProtKB-KW"/>
</dbReference>
<dbReference type="NCBIfam" id="NF003088">
    <property type="entry name" value="PRK04015.1"/>
    <property type="match status" value="1"/>
</dbReference>
<evidence type="ECO:0000256" key="3">
    <source>
        <dbReference type="ARBA" id="ARBA00022490"/>
    </source>
</evidence>
<evidence type="ECO:0000256" key="5">
    <source>
        <dbReference type="HAMAP-Rule" id="MF_01122"/>
    </source>
</evidence>
<keyword evidence="2 5" id="KW-0158">Chromosome</keyword>
<dbReference type="SUPFAM" id="SSF82704">
    <property type="entry name" value="AlbA-like"/>
    <property type="match status" value="1"/>
</dbReference>
<keyword evidence="4 5" id="KW-0238">DNA-binding</keyword>